<dbReference type="PROSITE" id="PS50941">
    <property type="entry name" value="CHIT_BIND_I_2"/>
    <property type="match status" value="1"/>
</dbReference>
<proteinExistence type="inferred from homology"/>
<dbReference type="GO" id="GO:0008843">
    <property type="term" value="F:endochitinase activity"/>
    <property type="evidence" value="ECO:0007669"/>
    <property type="project" value="UniProtKB-EC"/>
</dbReference>
<dbReference type="PROSITE" id="PS51910">
    <property type="entry name" value="GH18_2"/>
    <property type="match status" value="1"/>
</dbReference>
<evidence type="ECO:0000256" key="2">
    <source>
        <dbReference type="ARBA" id="ARBA00022801"/>
    </source>
</evidence>
<evidence type="ECO:0000256" key="1">
    <source>
        <dbReference type="ARBA" id="ARBA00000822"/>
    </source>
</evidence>
<dbReference type="InterPro" id="IPR050314">
    <property type="entry name" value="Glycosyl_Hydrlase_18"/>
</dbReference>
<keyword evidence="4" id="KW-0119">Carbohydrate metabolism</keyword>
<evidence type="ECO:0000256" key="9">
    <source>
        <dbReference type="RuleBase" id="RU004453"/>
    </source>
</evidence>
<gene>
    <name evidence="12" type="ORF">BGTH12_LOCUS5435</name>
</gene>
<reference evidence="12" key="1">
    <citation type="submission" date="2020-10" db="EMBL/GenBank/DDBJ databases">
        <authorList>
            <person name="Muller C M."/>
        </authorList>
    </citation>
    <scope>NUCLEOTIDE SEQUENCE</scope>
    <source>
        <strain evidence="12">THUN-12</strain>
    </source>
</reference>
<dbReference type="GO" id="GO:0000272">
    <property type="term" value="P:polysaccharide catabolic process"/>
    <property type="evidence" value="ECO:0007669"/>
    <property type="project" value="UniProtKB-KW"/>
</dbReference>
<comment type="similarity">
    <text evidence="9">Belongs to the glycosyl hydrolase 18 family.</text>
</comment>
<dbReference type="Pfam" id="PF00704">
    <property type="entry name" value="Glyco_hydro_18"/>
    <property type="match status" value="1"/>
</dbReference>
<dbReference type="PANTHER" id="PTHR11177:SF337">
    <property type="entry name" value="CHITINASE"/>
    <property type="match status" value="1"/>
</dbReference>
<dbReference type="InterPro" id="IPR001223">
    <property type="entry name" value="Glyco_hydro18_cat"/>
</dbReference>
<dbReference type="AlphaFoldDB" id="A0A9W4D8W9"/>
<feature type="domain" description="Chitin-binding type-1" evidence="10">
    <location>
        <begin position="336"/>
        <end position="380"/>
    </location>
</feature>
<dbReference type="InterPro" id="IPR011583">
    <property type="entry name" value="Chitinase_II/V-like_cat"/>
</dbReference>
<accession>A0A9W4D8W9</accession>
<evidence type="ECO:0000256" key="3">
    <source>
        <dbReference type="ARBA" id="ARBA00023024"/>
    </source>
</evidence>
<keyword evidence="2 8" id="KW-0378">Hydrolase</keyword>
<evidence type="ECO:0000313" key="13">
    <source>
        <dbReference type="Proteomes" id="UP000683417"/>
    </source>
</evidence>
<evidence type="ECO:0000313" key="12">
    <source>
        <dbReference type="EMBL" id="CAD6504077.1"/>
    </source>
</evidence>
<keyword evidence="5 8" id="KW-0326">Glycosidase</keyword>
<comment type="caution">
    <text evidence="12">The sequence shown here is derived from an EMBL/GenBank/DDBJ whole genome shotgun (WGS) entry which is preliminary data.</text>
</comment>
<evidence type="ECO:0000256" key="4">
    <source>
        <dbReference type="ARBA" id="ARBA00023277"/>
    </source>
</evidence>
<sequence length="480" mass="52681">MKNKSFYTSVSTLNHSFYIPYISDSFCRYLTVMVAFLPKILTSALCVVSIQARYVFYYDQYHIEVPNNTVNAGIDHVITAFANSSLFTTSPAGEYVPFLDIPTVRSKFDNGTKVLIAIGGWSDTAGFSIGSATEASRKLFAANIASLLDQFDFDGVDIDWEFPGGNGADYRVNPNSEKTSEIETYPLLLAEIRAAIGPHKLLTIATPGLLRDFLAYTPEKSASIWESVDWVNVMTYDLMNRRDSISKHHTDIKSSLQTIDYYINTLSLDPAKINLGFATYAKWFKLDPSQPCEDGLGCATVLLENADGSDAEMSGAVSSEAYNYLKPTSNLTESNDGSCGPTVSKYCAAGLCCSQYGYCGDSSDYCNACLGSSYGSGCNETSISERFQEAMSNGKTDEIAGGEYYYDRTHHYFWTWDTPALIARKFKEIVDARNLGGVMAWSLGGDSYDYGHILALQKGVSQRQFAAVAAMNTGNATQLE</sequence>
<dbReference type="GO" id="GO:0008061">
    <property type="term" value="F:chitin binding"/>
    <property type="evidence" value="ECO:0007669"/>
    <property type="project" value="UniProtKB-UniRule"/>
</dbReference>
<dbReference type="InterPro" id="IPR018371">
    <property type="entry name" value="Chitin-binding_1_CS"/>
</dbReference>
<evidence type="ECO:0000259" key="11">
    <source>
        <dbReference type="PROSITE" id="PS51910"/>
    </source>
</evidence>
<dbReference type="EMBL" id="CAJHIT010000008">
    <property type="protein sequence ID" value="CAD6504077.1"/>
    <property type="molecule type" value="Genomic_DNA"/>
</dbReference>
<dbReference type="CDD" id="cd00035">
    <property type="entry name" value="ChtBD1"/>
    <property type="match status" value="1"/>
</dbReference>
<dbReference type="Proteomes" id="UP000683417">
    <property type="component" value="Unassembled WGS sequence"/>
</dbReference>
<comment type="catalytic activity">
    <reaction evidence="1">
        <text>Random endo-hydrolysis of N-acetyl-beta-D-glucosaminide (1-&gt;4)-beta-linkages in chitin and chitodextrins.</text>
        <dbReference type="EC" id="3.2.1.14"/>
    </reaction>
</comment>
<comment type="caution">
    <text evidence="7">Lacks conserved residue(s) required for the propagation of feature annotation.</text>
</comment>
<keyword evidence="6" id="KW-0624">Polysaccharide degradation</keyword>
<evidence type="ECO:0000256" key="5">
    <source>
        <dbReference type="ARBA" id="ARBA00023295"/>
    </source>
</evidence>
<dbReference type="PANTHER" id="PTHR11177">
    <property type="entry name" value="CHITINASE"/>
    <property type="match status" value="1"/>
</dbReference>
<protein>
    <submittedName>
        <fullName evidence="12">BgTH12-05814</fullName>
    </submittedName>
</protein>
<dbReference type="PROSITE" id="PS00026">
    <property type="entry name" value="CHIT_BIND_I_1"/>
    <property type="match status" value="1"/>
</dbReference>
<feature type="disulfide bond" evidence="7">
    <location>
        <begin position="347"/>
        <end position="359"/>
    </location>
</feature>
<dbReference type="CDD" id="cd00598">
    <property type="entry name" value="GH18_chitinase-like"/>
    <property type="match status" value="1"/>
</dbReference>
<dbReference type="GO" id="GO:0005576">
    <property type="term" value="C:extracellular region"/>
    <property type="evidence" value="ECO:0007669"/>
    <property type="project" value="TreeGrafter"/>
</dbReference>
<organism evidence="12 13">
    <name type="scientific">Blumeria graminis f. sp. triticale</name>
    <dbReference type="NCBI Taxonomy" id="1689686"/>
    <lineage>
        <taxon>Eukaryota</taxon>
        <taxon>Fungi</taxon>
        <taxon>Dikarya</taxon>
        <taxon>Ascomycota</taxon>
        <taxon>Pezizomycotina</taxon>
        <taxon>Leotiomycetes</taxon>
        <taxon>Erysiphales</taxon>
        <taxon>Erysiphaceae</taxon>
        <taxon>Blumeria</taxon>
    </lineage>
</organism>
<dbReference type="GO" id="GO:0006032">
    <property type="term" value="P:chitin catabolic process"/>
    <property type="evidence" value="ECO:0007669"/>
    <property type="project" value="UniProtKB-KW"/>
</dbReference>
<evidence type="ECO:0000256" key="7">
    <source>
        <dbReference type="PROSITE-ProRule" id="PRU00261"/>
    </source>
</evidence>
<feature type="disulfide bond" evidence="7">
    <location>
        <begin position="352"/>
        <end position="366"/>
    </location>
</feature>
<evidence type="ECO:0000259" key="10">
    <source>
        <dbReference type="PROSITE" id="PS50941"/>
    </source>
</evidence>
<dbReference type="SMART" id="SM00636">
    <property type="entry name" value="Glyco_18"/>
    <property type="match status" value="1"/>
</dbReference>
<dbReference type="InterPro" id="IPR001579">
    <property type="entry name" value="Glyco_hydro_18_chit_AS"/>
</dbReference>
<feature type="domain" description="GH18" evidence="11">
    <location>
        <begin position="52"/>
        <end position="463"/>
    </location>
</feature>
<evidence type="ECO:0000256" key="8">
    <source>
        <dbReference type="RuleBase" id="RU000489"/>
    </source>
</evidence>
<keyword evidence="3" id="KW-0146">Chitin degradation</keyword>
<dbReference type="InterPro" id="IPR001002">
    <property type="entry name" value="Chitin-bd_1"/>
</dbReference>
<keyword evidence="7" id="KW-1015">Disulfide bond</keyword>
<keyword evidence="7" id="KW-0147">Chitin-binding</keyword>
<evidence type="ECO:0000256" key="6">
    <source>
        <dbReference type="ARBA" id="ARBA00023326"/>
    </source>
</evidence>
<dbReference type="PROSITE" id="PS01095">
    <property type="entry name" value="GH18_1"/>
    <property type="match status" value="1"/>
</dbReference>
<name>A0A9W4D8W9_BLUGR</name>